<dbReference type="Pfam" id="PF06821">
    <property type="entry name" value="Ser_hydrolase"/>
    <property type="match status" value="1"/>
</dbReference>
<dbReference type="SUPFAM" id="SSF53474">
    <property type="entry name" value="alpha/beta-Hydrolases"/>
    <property type="match status" value="1"/>
</dbReference>
<evidence type="ECO:0000313" key="2">
    <source>
        <dbReference type="Proteomes" id="UP000094379"/>
    </source>
</evidence>
<organism evidence="1 2">
    <name type="scientific">Methylophaga muralis</name>
    <dbReference type="NCBI Taxonomy" id="291169"/>
    <lineage>
        <taxon>Bacteria</taxon>
        <taxon>Pseudomonadati</taxon>
        <taxon>Pseudomonadota</taxon>
        <taxon>Gammaproteobacteria</taxon>
        <taxon>Thiotrichales</taxon>
        <taxon>Piscirickettsiaceae</taxon>
        <taxon>Methylophaga</taxon>
    </lineage>
</organism>
<dbReference type="STRING" id="291169.A9E74_00692"/>
<accession>A0A1E3GUA5</accession>
<dbReference type="RefSeq" id="WP_069295237.1">
    <property type="nucleotide sequence ID" value="NZ_MCRI01000004.1"/>
</dbReference>
<protein>
    <submittedName>
        <fullName evidence="1">Putative hydrolase YdeN</fullName>
        <ecNumber evidence="1">3.-.-.-</ecNumber>
    </submittedName>
</protein>
<proteinExistence type="predicted"/>
<dbReference type="PATRIC" id="fig|291169.3.peg.695"/>
<reference evidence="1 2" key="1">
    <citation type="submission" date="2016-07" db="EMBL/GenBank/DDBJ databases">
        <title>Draft Genome Sequence of Methylophaga muralis Bur 1.</title>
        <authorList>
            <person name="Vasilenko O.V."/>
            <person name="Doronina N.V."/>
            <person name="Shmareva M.N."/>
            <person name="Tarlachkov S.V."/>
            <person name="Mustakhimov I."/>
            <person name="Trotsenko Y.A."/>
        </authorList>
    </citation>
    <scope>NUCLEOTIDE SEQUENCE [LARGE SCALE GENOMIC DNA]</scope>
    <source>
        <strain evidence="1 2">Bur 1</strain>
    </source>
</reference>
<dbReference type="Gene3D" id="3.40.50.1820">
    <property type="entry name" value="alpha/beta hydrolase"/>
    <property type="match status" value="1"/>
</dbReference>
<gene>
    <name evidence="1" type="primary">ydeN</name>
    <name evidence="1" type="ORF">A9E74_00692</name>
</gene>
<dbReference type="Proteomes" id="UP000094379">
    <property type="component" value="Unassembled WGS sequence"/>
</dbReference>
<dbReference type="EMBL" id="MCRI01000004">
    <property type="protein sequence ID" value="ODN67584.1"/>
    <property type="molecule type" value="Genomic_DNA"/>
</dbReference>
<sequence length="228" mass="25319">METKILTVPGFHGSDENHWQTWLEQQFPNNERLTGVNWESPRIYPWAEALEKQLDTMPGQVILVAHSFGCLVSALIASWRPEKVAGVILVAPAAPQRFSLYGPIHESQKNIQNIAGALPDQRLNTLGVLVASKNDPWMSVVQADQLSRDWGLAFYNAGNAGHINSESGYGAWPLIKDFVSAMLEAIEPLPGDEVFQLSSWNSSRKRLIPKTYSTIGLTTQQSAFLQYA</sequence>
<keyword evidence="1" id="KW-0378">Hydrolase</keyword>
<dbReference type="AlphaFoldDB" id="A0A1E3GUA5"/>
<dbReference type="EC" id="3.-.-.-" evidence="1"/>
<keyword evidence="2" id="KW-1185">Reference proteome</keyword>
<dbReference type="GO" id="GO:0016787">
    <property type="term" value="F:hydrolase activity"/>
    <property type="evidence" value="ECO:0007669"/>
    <property type="project" value="UniProtKB-KW"/>
</dbReference>
<dbReference type="InterPro" id="IPR029058">
    <property type="entry name" value="AB_hydrolase_fold"/>
</dbReference>
<dbReference type="InterPro" id="IPR010662">
    <property type="entry name" value="RBBP9/YdeN"/>
</dbReference>
<comment type="caution">
    <text evidence="1">The sequence shown here is derived from an EMBL/GenBank/DDBJ whole genome shotgun (WGS) entry which is preliminary data.</text>
</comment>
<name>A0A1E3GUA5_9GAMM</name>
<evidence type="ECO:0000313" key="1">
    <source>
        <dbReference type="EMBL" id="ODN67584.1"/>
    </source>
</evidence>